<dbReference type="GO" id="GO:0003676">
    <property type="term" value="F:nucleic acid binding"/>
    <property type="evidence" value="ECO:0007669"/>
    <property type="project" value="InterPro"/>
</dbReference>
<gene>
    <name evidence="2" type="ORF">A2Y98_00525</name>
</gene>
<dbReference type="EMBL" id="MHMW01000021">
    <property type="protein sequence ID" value="OGZ33945.1"/>
    <property type="molecule type" value="Genomic_DNA"/>
</dbReference>
<dbReference type="SUPFAM" id="SSF53098">
    <property type="entry name" value="Ribonuclease H-like"/>
    <property type="match status" value="1"/>
</dbReference>
<proteinExistence type="predicted"/>
<organism evidence="2 3">
    <name type="scientific">Candidatus Portnoybacteria bacterium RBG_19FT_COMBO_36_7</name>
    <dbReference type="NCBI Taxonomy" id="1801992"/>
    <lineage>
        <taxon>Bacteria</taxon>
        <taxon>Candidatus Portnoyibacteriota</taxon>
    </lineage>
</organism>
<dbReference type="InterPro" id="IPR036397">
    <property type="entry name" value="RNaseH_sf"/>
</dbReference>
<dbReference type="STRING" id="1801992.A2Y98_00525"/>
<name>A0A1G2F7A6_9BACT</name>
<evidence type="ECO:0000313" key="3">
    <source>
        <dbReference type="Proteomes" id="UP000179099"/>
    </source>
</evidence>
<comment type="caution">
    <text evidence="2">The sequence shown here is derived from an EMBL/GenBank/DDBJ whole genome shotgun (WGS) entry which is preliminary data.</text>
</comment>
<sequence>MSRIVFDIETAGDFDSLDKESQDYFLKNAKDERDIEEIKKNVNFWPFSGEIVAISLLNPESGKGKVFFQGPDGKIENFSEDGIDFEISTEKKILEKFWQNIKNYHQFITFNGRGFDCPYLMLRSAALKVRPTRNLMPPRYSADFHIDLLDQLTFYGAFRKFSLDFYCRSLGIESPKISGISGEKVAQYFKEGKYLEIARYCLADTRATAELYGLWIEYVAP</sequence>
<dbReference type="Pfam" id="PF10108">
    <property type="entry name" value="DNA_pol_B_exo2"/>
    <property type="match status" value="1"/>
</dbReference>
<dbReference type="InterPro" id="IPR019288">
    <property type="entry name" value="3'-5'_exonuclease_PolB-like"/>
</dbReference>
<reference evidence="2 3" key="1">
    <citation type="journal article" date="2016" name="Nat. Commun.">
        <title>Thousands of microbial genomes shed light on interconnected biogeochemical processes in an aquifer system.</title>
        <authorList>
            <person name="Anantharaman K."/>
            <person name="Brown C.T."/>
            <person name="Hug L.A."/>
            <person name="Sharon I."/>
            <person name="Castelle C.J."/>
            <person name="Probst A.J."/>
            <person name="Thomas B.C."/>
            <person name="Singh A."/>
            <person name="Wilkins M.J."/>
            <person name="Karaoz U."/>
            <person name="Brodie E.L."/>
            <person name="Williams K.H."/>
            <person name="Hubbard S.S."/>
            <person name="Banfield J.F."/>
        </authorList>
    </citation>
    <scope>NUCLEOTIDE SEQUENCE [LARGE SCALE GENOMIC DNA]</scope>
</reference>
<dbReference type="AlphaFoldDB" id="A0A1G2F7A6"/>
<protein>
    <recommendedName>
        <fullName evidence="1">Predicted 3'-5' exonuclease PolB-like domain-containing protein</fullName>
    </recommendedName>
</protein>
<evidence type="ECO:0000259" key="1">
    <source>
        <dbReference type="Pfam" id="PF10108"/>
    </source>
</evidence>
<accession>A0A1G2F7A6</accession>
<feature type="domain" description="Predicted 3'-5' exonuclease PolB-like" evidence="1">
    <location>
        <begin position="84"/>
        <end position="211"/>
    </location>
</feature>
<dbReference type="InterPro" id="IPR012337">
    <property type="entry name" value="RNaseH-like_sf"/>
</dbReference>
<dbReference type="Proteomes" id="UP000179099">
    <property type="component" value="Unassembled WGS sequence"/>
</dbReference>
<evidence type="ECO:0000313" key="2">
    <source>
        <dbReference type="EMBL" id="OGZ33945.1"/>
    </source>
</evidence>
<dbReference type="Gene3D" id="3.30.420.10">
    <property type="entry name" value="Ribonuclease H-like superfamily/Ribonuclease H"/>
    <property type="match status" value="1"/>
</dbReference>